<dbReference type="AlphaFoldDB" id="A0AAD7AQ69"/>
<evidence type="ECO:0008006" key="3">
    <source>
        <dbReference type="Google" id="ProtNLM"/>
    </source>
</evidence>
<evidence type="ECO:0000313" key="2">
    <source>
        <dbReference type="Proteomes" id="UP001218218"/>
    </source>
</evidence>
<proteinExistence type="predicted"/>
<evidence type="ECO:0000313" key="1">
    <source>
        <dbReference type="EMBL" id="KAJ7364947.1"/>
    </source>
</evidence>
<dbReference type="Gene3D" id="1.20.1280.50">
    <property type="match status" value="1"/>
</dbReference>
<sequence>MEVVLSQLKELRASLKRPIDAHRALISPMRHIPHDVLLEVFFSCLPSEHNALIDTAEAPLLLGRICRHWRSVAYNTPMLWSSIHIPCLDYVNTPATIRSKLERTVEAWLERSVTCPLSISLFDKVNYFGFDLETHPLILQLLLVSRRLQYLMLVGAPQLLRPLMRLGPKDLPLLKSISIEATSNPLFGDIDDRPNFTEALQIPNLQEISLFIYETRDPLSLPLEWSQLTVFRLQCSPLWAEHGLTGGLDVGGALAVLRRCPNLVRSEINLTRCSEYPGLGPDTSPINLPHLYALVLSGYVFGCEKWISHLVVPNLRSLRVGNTPILRDIASNRVDDGYMSADIDPINFDTSRFHELLQLFPMISRLRLYSAYEEQASTAPDDTFLALFCPPHNLCPMLTHLIAIEPWSTVFSDVAVLAFVKARMSMPTPLQEFRVHFNRPMDLDVMPELQSFISDGLQVTLDYATPRWKFGPREGLDELPY</sequence>
<gene>
    <name evidence="1" type="ORF">DFH08DRAFT_840438</name>
</gene>
<reference evidence="1" key="1">
    <citation type="submission" date="2023-03" db="EMBL/GenBank/DDBJ databases">
        <title>Massive genome expansion in bonnet fungi (Mycena s.s.) driven by repeated elements and novel gene families across ecological guilds.</title>
        <authorList>
            <consortium name="Lawrence Berkeley National Laboratory"/>
            <person name="Harder C.B."/>
            <person name="Miyauchi S."/>
            <person name="Viragh M."/>
            <person name="Kuo A."/>
            <person name="Thoen E."/>
            <person name="Andreopoulos B."/>
            <person name="Lu D."/>
            <person name="Skrede I."/>
            <person name="Drula E."/>
            <person name="Henrissat B."/>
            <person name="Morin E."/>
            <person name="Kohler A."/>
            <person name="Barry K."/>
            <person name="LaButti K."/>
            <person name="Morin E."/>
            <person name="Salamov A."/>
            <person name="Lipzen A."/>
            <person name="Mereny Z."/>
            <person name="Hegedus B."/>
            <person name="Baldrian P."/>
            <person name="Stursova M."/>
            <person name="Weitz H."/>
            <person name="Taylor A."/>
            <person name="Grigoriev I.V."/>
            <person name="Nagy L.G."/>
            <person name="Martin F."/>
            <person name="Kauserud H."/>
        </authorList>
    </citation>
    <scope>NUCLEOTIDE SEQUENCE</scope>
    <source>
        <strain evidence="1">CBHHK002</strain>
    </source>
</reference>
<accession>A0AAD7AQ69</accession>
<protein>
    <recommendedName>
        <fullName evidence="3">F-box domain-containing protein</fullName>
    </recommendedName>
</protein>
<name>A0AAD7AQ69_9AGAR</name>
<keyword evidence="2" id="KW-1185">Reference proteome</keyword>
<dbReference type="EMBL" id="JARIHO010000003">
    <property type="protein sequence ID" value="KAJ7364947.1"/>
    <property type="molecule type" value="Genomic_DNA"/>
</dbReference>
<comment type="caution">
    <text evidence="1">The sequence shown here is derived from an EMBL/GenBank/DDBJ whole genome shotgun (WGS) entry which is preliminary data.</text>
</comment>
<organism evidence="1 2">
    <name type="scientific">Mycena albidolilacea</name>
    <dbReference type="NCBI Taxonomy" id="1033008"/>
    <lineage>
        <taxon>Eukaryota</taxon>
        <taxon>Fungi</taxon>
        <taxon>Dikarya</taxon>
        <taxon>Basidiomycota</taxon>
        <taxon>Agaricomycotina</taxon>
        <taxon>Agaricomycetes</taxon>
        <taxon>Agaricomycetidae</taxon>
        <taxon>Agaricales</taxon>
        <taxon>Marasmiineae</taxon>
        <taxon>Mycenaceae</taxon>
        <taxon>Mycena</taxon>
    </lineage>
</organism>
<dbReference type="Proteomes" id="UP001218218">
    <property type="component" value="Unassembled WGS sequence"/>
</dbReference>